<accession>A0A7V5MHL1</accession>
<dbReference type="Proteomes" id="UP000886106">
    <property type="component" value="Unassembled WGS sequence"/>
</dbReference>
<evidence type="ECO:0000313" key="2">
    <source>
        <dbReference type="EMBL" id="HHH14209.1"/>
    </source>
</evidence>
<protein>
    <submittedName>
        <fullName evidence="2">Uncharacterized protein</fullName>
    </submittedName>
</protein>
<reference evidence="2" key="1">
    <citation type="journal article" date="2020" name="mSystems">
        <title>Genome- and Community-Level Interaction Insights into Carbon Utilization and Element Cycling Functions of Hydrothermarchaeota in Hydrothermal Sediment.</title>
        <authorList>
            <person name="Zhou Z."/>
            <person name="Liu Y."/>
            <person name="Xu W."/>
            <person name="Pan J."/>
            <person name="Luo Z.H."/>
            <person name="Li M."/>
        </authorList>
    </citation>
    <scope>NUCLEOTIDE SEQUENCE [LARGE SCALE GENOMIC DNA]</scope>
    <source>
        <strain evidence="2">HyVt-517</strain>
    </source>
</reference>
<dbReference type="EMBL" id="DRNS01000052">
    <property type="protein sequence ID" value="HHH14209.1"/>
    <property type="molecule type" value="Genomic_DNA"/>
</dbReference>
<proteinExistence type="predicted"/>
<keyword evidence="1" id="KW-1133">Transmembrane helix</keyword>
<keyword evidence="1" id="KW-0472">Membrane</keyword>
<name>A0A7V5MHL1_UNCKA</name>
<evidence type="ECO:0000256" key="1">
    <source>
        <dbReference type="SAM" id="Phobius"/>
    </source>
</evidence>
<keyword evidence="1" id="KW-0812">Transmembrane</keyword>
<gene>
    <name evidence="2" type="ORF">ENJ78_00695</name>
</gene>
<feature type="transmembrane region" description="Helical" evidence="1">
    <location>
        <begin position="7"/>
        <end position="27"/>
    </location>
</feature>
<dbReference type="AlphaFoldDB" id="A0A7V5MHL1"/>
<comment type="caution">
    <text evidence="2">The sequence shown here is derived from an EMBL/GenBank/DDBJ whole genome shotgun (WGS) entry which is preliminary data.</text>
</comment>
<sequence length="133" mass="15656">MSNKNKKVNLIPLIISFILIGIFVYIVKPNKLLTYARSKFGIKNQILIYELNKESPDYKENKQKLAQFLIERGISGTAYENKNMEYYVTLIPTTVNPKTELNFGFKVITPEDFYKKVYNTRQVYFTRTLKIIE</sequence>
<organism evidence="2">
    <name type="scientific">candidate division WWE3 bacterium</name>
    <dbReference type="NCBI Taxonomy" id="2053526"/>
    <lineage>
        <taxon>Bacteria</taxon>
        <taxon>Katanobacteria</taxon>
    </lineage>
</organism>